<dbReference type="OrthoDB" id="9798604at2"/>
<dbReference type="PANTHER" id="PTHR46056">
    <property type="entry name" value="LONG-CHAIN-ALCOHOL OXIDASE"/>
    <property type="match status" value="1"/>
</dbReference>
<protein>
    <submittedName>
        <fullName evidence="7">Choline dehydrogenase</fullName>
    </submittedName>
</protein>
<dbReference type="AlphaFoldDB" id="A0A1H4VKR4"/>
<sequence>MPDLFAPDQPSVITNPPQVVDCDVAIIGSGMGGGTLAYALRESGARVLIIEQGDFLPRERENWSIKAVVAEGRYKNSAPWYDEIAKKSFIPGNYHYVGGSTKLYGATLPRFREHDFGEVEHPDGISPAWPISYADLESHYGEAEHMFWVHGNKGEDPTDPWRSTDYPFPGIAHEGAMARLADGARRQGLHPFAAPQSLDVRPGGACVLCPTCDAFPCMIDAKGDADVSAVRPALKSATVKLLTNAEVTRLNTDRTGRQVTGAQVRHNGSTITVQAQRFVVAAGAANTAALLLRSSSSTHPNGLANSSDQVGRNYMAHVTTFFLAIDPRRTNDAVYQKTIGINDWYTAGADNRYPLGNVQGLGKLRGEMAKRARPLIPTPILEGVTRHTLDLFLQTEDLPLPENRIALNSNGDITVRRTATNMSSHRELIRRMKKLVHRAGFPITLHEGLGVEATSHQCGTARMGDDPATSVLDADLKAHDLDNLWIADSSPFPSSAAVNPAITVAALALRLGHSGALTA</sequence>
<dbReference type="SUPFAM" id="SSF51905">
    <property type="entry name" value="FAD/NAD(P)-binding domain"/>
    <property type="match status" value="1"/>
</dbReference>
<comment type="similarity">
    <text evidence="1">Belongs to the GMC oxidoreductase family.</text>
</comment>
<evidence type="ECO:0000313" key="7">
    <source>
        <dbReference type="EMBL" id="SEC81596.1"/>
    </source>
</evidence>
<proteinExistence type="inferred from homology"/>
<name>A0A1H4VKR4_9NOCA</name>
<keyword evidence="4" id="KW-0560">Oxidoreductase</keyword>
<dbReference type="Gene3D" id="3.50.50.60">
    <property type="entry name" value="FAD/NAD(P)-binding domain"/>
    <property type="match status" value="2"/>
</dbReference>
<dbReference type="RefSeq" id="WP_083395685.1">
    <property type="nucleotide sequence ID" value="NZ_FNSV01000005.1"/>
</dbReference>
<dbReference type="GO" id="GO:0016614">
    <property type="term" value="F:oxidoreductase activity, acting on CH-OH group of donors"/>
    <property type="evidence" value="ECO:0007669"/>
    <property type="project" value="InterPro"/>
</dbReference>
<keyword evidence="8" id="KW-1185">Reference proteome</keyword>
<reference evidence="8" key="1">
    <citation type="submission" date="2016-10" db="EMBL/GenBank/DDBJ databases">
        <authorList>
            <person name="Varghese N."/>
            <person name="Submissions S."/>
        </authorList>
    </citation>
    <scope>NUCLEOTIDE SEQUENCE [LARGE SCALE GENOMIC DNA]</scope>
    <source>
        <strain evidence="8">DSM 44498</strain>
    </source>
</reference>
<evidence type="ECO:0000313" key="8">
    <source>
        <dbReference type="Proteomes" id="UP000183561"/>
    </source>
</evidence>
<dbReference type="PROSITE" id="PS00221">
    <property type="entry name" value="MIP"/>
    <property type="match status" value="1"/>
</dbReference>
<feature type="domain" description="Glucose-methanol-choline oxidoreductase C-terminal" evidence="6">
    <location>
        <begin position="412"/>
        <end position="508"/>
    </location>
</feature>
<dbReference type="Pfam" id="PF05199">
    <property type="entry name" value="GMC_oxred_C"/>
    <property type="match status" value="1"/>
</dbReference>
<evidence type="ECO:0000256" key="1">
    <source>
        <dbReference type="ARBA" id="ARBA00010790"/>
    </source>
</evidence>
<dbReference type="PANTHER" id="PTHR46056:SF12">
    <property type="entry name" value="LONG-CHAIN-ALCOHOL OXIDASE"/>
    <property type="match status" value="1"/>
</dbReference>
<dbReference type="InterPro" id="IPR036188">
    <property type="entry name" value="FAD/NAD-bd_sf"/>
</dbReference>
<dbReference type="InterPro" id="IPR000172">
    <property type="entry name" value="GMC_OxRdtase_N"/>
</dbReference>
<evidence type="ECO:0000256" key="2">
    <source>
        <dbReference type="ARBA" id="ARBA00022630"/>
    </source>
</evidence>
<accession>A0A1H4VKR4</accession>
<dbReference type="EMBL" id="FNSV01000005">
    <property type="protein sequence ID" value="SEC81596.1"/>
    <property type="molecule type" value="Genomic_DNA"/>
</dbReference>
<dbReference type="Pfam" id="PF00732">
    <property type="entry name" value="GMC_oxred_N"/>
    <property type="match status" value="1"/>
</dbReference>
<dbReference type="InterPro" id="IPR022357">
    <property type="entry name" value="MIP_CS"/>
</dbReference>
<dbReference type="InterPro" id="IPR007867">
    <property type="entry name" value="GMC_OxRtase_C"/>
</dbReference>
<organism evidence="7 8">
    <name type="scientific">Rhodococcus koreensis</name>
    <dbReference type="NCBI Taxonomy" id="99653"/>
    <lineage>
        <taxon>Bacteria</taxon>
        <taxon>Bacillati</taxon>
        <taxon>Actinomycetota</taxon>
        <taxon>Actinomycetes</taxon>
        <taxon>Mycobacteriales</taxon>
        <taxon>Nocardiaceae</taxon>
        <taxon>Rhodococcus</taxon>
    </lineage>
</organism>
<dbReference type="Proteomes" id="UP000183561">
    <property type="component" value="Unassembled WGS sequence"/>
</dbReference>
<gene>
    <name evidence="7" type="ORF">SAMN04490239_5572</name>
</gene>
<dbReference type="Pfam" id="PF13450">
    <property type="entry name" value="NAD_binding_8"/>
    <property type="match status" value="1"/>
</dbReference>
<keyword evidence="2" id="KW-0285">Flavoprotein</keyword>
<evidence type="ECO:0000256" key="4">
    <source>
        <dbReference type="ARBA" id="ARBA00023002"/>
    </source>
</evidence>
<dbReference type="GO" id="GO:0050660">
    <property type="term" value="F:flavin adenine dinucleotide binding"/>
    <property type="evidence" value="ECO:0007669"/>
    <property type="project" value="InterPro"/>
</dbReference>
<evidence type="ECO:0000259" key="6">
    <source>
        <dbReference type="Pfam" id="PF05199"/>
    </source>
</evidence>
<keyword evidence="3" id="KW-0274">FAD</keyword>
<evidence type="ECO:0000256" key="3">
    <source>
        <dbReference type="ARBA" id="ARBA00022827"/>
    </source>
</evidence>
<evidence type="ECO:0000259" key="5">
    <source>
        <dbReference type="Pfam" id="PF00732"/>
    </source>
</evidence>
<feature type="domain" description="Glucose-methanol-choline oxidoreductase N-terminal" evidence="5">
    <location>
        <begin position="172"/>
        <end position="318"/>
    </location>
</feature>